<dbReference type="GO" id="GO:0007165">
    <property type="term" value="P:signal transduction"/>
    <property type="evidence" value="ECO:0007669"/>
    <property type="project" value="InterPro"/>
</dbReference>
<feature type="region of interest" description="Disordered" evidence="1">
    <location>
        <begin position="139"/>
        <end position="168"/>
    </location>
</feature>
<dbReference type="InterPro" id="IPR009471">
    <property type="entry name" value="Ten_N"/>
</dbReference>
<reference evidence="3" key="1">
    <citation type="submission" date="2019-04" db="EMBL/GenBank/DDBJ databases">
        <title>Genome assembly of Zosterops borbonicus 15179.</title>
        <authorList>
            <person name="Leroy T."/>
            <person name="Anselmetti Y."/>
            <person name="Tilak M.-K."/>
            <person name="Nabholz B."/>
        </authorList>
    </citation>
    <scope>NUCLEOTIDE SEQUENCE</scope>
    <source>
        <strain evidence="3">HGM_15179</strain>
        <tissue evidence="3">Muscle</tissue>
    </source>
</reference>
<evidence type="ECO:0000259" key="2">
    <source>
        <dbReference type="PROSITE" id="PS51361"/>
    </source>
</evidence>
<protein>
    <recommendedName>
        <fullName evidence="2">Teneurin N-terminal domain-containing protein</fullName>
    </recommendedName>
</protein>
<dbReference type="GO" id="GO:0016020">
    <property type="term" value="C:membrane"/>
    <property type="evidence" value="ECO:0007669"/>
    <property type="project" value="InterPro"/>
</dbReference>
<dbReference type="OrthoDB" id="9932339at2759"/>
<accession>A0A8K1GP73</accession>
<dbReference type="AlphaFoldDB" id="A0A8K1GP73"/>
<gene>
    <name evidence="3" type="ORF">HGM15179_005056</name>
</gene>
<proteinExistence type="predicted"/>
<feature type="compositionally biased region" description="Polar residues" evidence="1">
    <location>
        <begin position="141"/>
        <end position="155"/>
    </location>
</feature>
<evidence type="ECO:0000313" key="3">
    <source>
        <dbReference type="EMBL" id="TRZ22152.1"/>
    </source>
</evidence>
<evidence type="ECO:0000313" key="4">
    <source>
        <dbReference type="Proteomes" id="UP000796761"/>
    </source>
</evidence>
<evidence type="ECO:0000256" key="1">
    <source>
        <dbReference type="SAM" id="MobiDB-lite"/>
    </source>
</evidence>
<feature type="domain" description="Teneurin N-terminal" evidence="2">
    <location>
        <begin position="1"/>
        <end position="231"/>
    </location>
</feature>
<dbReference type="Pfam" id="PF06484">
    <property type="entry name" value="Ten_N"/>
    <property type="match status" value="1"/>
</dbReference>
<keyword evidence="4" id="KW-1185">Reference proteome</keyword>
<dbReference type="EMBL" id="SWJQ01000105">
    <property type="protein sequence ID" value="TRZ22152.1"/>
    <property type="molecule type" value="Genomic_DNA"/>
</dbReference>
<comment type="caution">
    <text evidence="3">The sequence shown here is derived from an EMBL/GenBank/DDBJ whole genome shotgun (WGS) entry which is preliminary data.</text>
</comment>
<dbReference type="PROSITE" id="PS51361">
    <property type="entry name" value="TENEURIN_N"/>
    <property type="match status" value="1"/>
</dbReference>
<sequence>MDIKDRRHRSLTRGRCGKQCRYTSSSLDSEDCRVPTQKSYSSSETLKAYDHDTRMHYGNRVSDLVHRESDEFPRQGTNFTLAELGICEPSPHRSGYCSDMGILHQGYSLSAGSDNDSDTEGGVSPEHAIRLWGRGIKSRRSSGLSSRENSALTLTDSDNDNKSDEENGIWQLGEGNGFELIANVMLTCRVLLSLWLTDLSSKFFNTSKAVGSTTETMLKTQPSVNKTHYLW</sequence>
<name>A0A8K1GP73_9PASS</name>
<organism evidence="3 4">
    <name type="scientific">Zosterops borbonicus</name>
    <dbReference type="NCBI Taxonomy" id="364589"/>
    <lineage>
        <taxon>Eukaryota</taxon>
        <taxon>Metazoa</taxon>
        <taxon>Chordata</taxon>
        <taxon>Craniata</taxon>
        <taxon>Vertebrata</taxon>
        <taxon>Euteleostomi</taxon>
        <taxon>Archelosauria</taxon>
        <taxon>Archosauria</taxon>
        <taxon>Dinosauria</taxon>
        <taxon>Saurischia</taxon>
        <taxon>Theropoda</taxon>
        <taxon>Coelurosauria</taxon>
        <taxon>Aves</taxon>
        <taxon>Neognathae</taxon>
        <taxon>Neoaves</taxon>
        <taxon>Telluraves</taxon>
        <taxon>Australaves</taxon>
        <taxon>Passeriformes</taxon>
        <taxon>Sylvioidea</taxon>
        <taxon>Zosteropidae</taxon>
        <taxon>Zosterops</taxon>
    </lineage>
</organism>
<dbReference type="Proteomes" id="UP000796761">
    <property type="component" value="Unassembled WGS sequence"/>
</dbReference>